<gene>
    <name evidence="2" type="ORF">KC01_LOCUS78</name>
</gene>
<evidence type="ECO:0000313" key="3">
    <source>
        <dbReference type="Proteomes" id="UP001497482"/>
    </source>
</evidence>
<name>A0AAV2IU96_KNICA</name>
<organism evidence="2 3">
    <name type="scientific">Knipowitschia caucasica</name>
    <name type="common">Caucasian dwarf goby</name>
    <name type="synonym">Pomatoschistus caucasicus</name>
    <dbReference type="NCBI Taxonomy" id="637954"/>
    <lineage>
        <taxon>Eukaryota</taxon>
        <taxon>Metazoa</taxon>
        <taxon>Chordata</taxon>
        <taxon>Craniata</taxon>
        <taxon>Vertebrata</taxon>
        <taxon>Euteleostomi</taxon>
        <taxon>Actinopterygii</taxon>
        <taxon>Neopterygii</taxon>
        <taxon>Teleostei</taxon>
        <taxon>Neoteleostei</taxon>
        <taxon>Acanthomorphata</taxon>
        <taxon>Gobiaria</taxon>
        <taxon>Gobiiformes</taxon>
        <taxon>Gobioidei</taxon>
        <taxon>Gobiidae</taxon>
        <taxon>Gobiinae</taxon>
        <taxon>Knipowitschia</taxon>
    </lineage>
</organism>
<evidence type="ECO:0000313" key="2">
    <source>
        <dbReference type="EMBL" id="CAL1567252.1"/>
    </source>
</evidence>
<evidence type="ECO:0000256" key="1">
    <source>
        <dbReference type="SAM" id="MobiDB-lite"/>
    </source>
</evidence>
<keyword evidence="3" id="KW-1185">Reference proteome</keyword>
<dbReference type="EMBL" id="OZ035823">
    <property type="protein sequence ID" value="CAL1567252.1"/>
    <property type="molecule type" value="Genomic_DNA"/>
</dbReference>
<dbReference type="AlphaFoldDB" id="A0AAV2IU96"/>
<dbReference type="Proteomes" id="UP001497482">
    <property type="component" value="Chromosome 1"/>
</dbReference>
<protein>
    <submittedName>
        <fullName evidence="2">Uncharacterized protein</fullName>
    </submittedName>
</protein>
<feature type="compositionally biased region" description="Basic and acidic residues" evidence="1">
    <location>
        <begin position="57"/>
        <end position="71"/>
    </location>
</feature>
<accession>A0AAV2IU96</accession>
<reference evidence="2 3" key="1">
    <citation type="submission" date="2024-04" db="EMBL/GenBank/DDBJ databases">
        <authorList>
            <person name="Waldvogel A.-M."/>
            <person name="Schoenle A."/>
        </authorList>
    </citation>
    <scope>NUCLEOTIDE SEQUENCE [LARGE SCALE GENOMIC DNA]</scope>
</reference>
<sequence>MLGGGARALLKSGRSMRGWAGTAEVWGGVGWPRDRGAEETGRSSSRRQRRETGGSPGKKERGCVVTRRGESDESGLALGTRRRQKAASGVEEIGPSCEQYATDSR</sequence>
<feature type="region of interest" description="Disordered" evidence="1">
    <location>
        <begin position="25"/>
        <end position="105"/>
    </location>
</feature>
<proteinExistence type="predicted"/>
<feature type="compositionally biased region" description="Basic and acidic residues" evidence="1">
    <location>
        <begin position="32"/>
        <end position="41"/>
    </location>
</feature>